<gene>
    <name evidence="1" type="ORF">SAMN04488078_104918</name>
</gene>
<protein>
    <submittedName>
        <fullName evidence="1">Uncharacterized protein</fullName>
    </submittedName>
</protein>
<reference evidence="1 2" key="1">
    <citation type="submission" date="2017-06" db="EMBL/GenBank/DDBJ databases">
        <authorList>
            <person name="Kim H.J."/>
            <person name="Triplett B.A."/>
        </authorList>
    </citation>
    <scope>NUCLEOTIDE SEQUENCE [LARGE SCALE GENOMIC DNA]</scope>
    <source>
        <strain evidence="1 2">DSM 11445</strain>
    </source>
</reference>
<evidence type="ECO:0000313" key="1">
    <source>
        <dbReference type="EMBL" id="SNT01477.1"/>
    </source>
</evidence>
<accession>A0A239J6J2</accession>
<dbReference type="Proteomes" id="UP000198440">
    <property type="component" value="Unassembled WGS sequence"/>
</dbReference>
<sequence>MRSLIKLGRIVKFFCRDTYCNLTGLGGKFEQAAQGLPKPIRVCDFHMTLNSYATFNPMIQTSEQPTKWKIK</sequence>
<dbReference type="EMBL" id="FZON01000049">
    <property type="protein sequence ID" value="SNT01477.1"/>
    <property type="molecule type" value="Genomic_DNA"/>
</dbReference>
<dbReference type="AlphaFoldDB" id="A0A239J6J2"/>
<name>A0A239J6J2_9RHOB</name>
<evidence type="ECO:0000313" key="2">
    <source>
        <dbReference type="Proteomes" id="UP000198440"/>
    </source>
</evidence>
<proteinExistence type="predicted"/>
<organism evidence="1 2">
    <name type="scientific">Antarctobacter heliothermus</name>
    <dbReference type="NCBI Taxonomy" id="74033"/>
    <lineage>
        <taxon>Bacteria</taxon>
        <taxon>Pseudomonadati</taxon>
        <taxon>Pseudomonadota</taxon>
        <taxon>Alphaproteobacteria</taxon>
        <taxon>Rhodobacterales</taxon>
        <taxon>Roseobacteraceae</taxon>
        <taxon>Antarctobacter</taxon>
    </lineage>
</organism>